<proteinExistence type="inferred from homology"/>
<dbReference type="GeneID" id="98000848"/>
<dbReference type="EMBL" id="QUSM01000001">
    <property type="protein sequence ID" value="RGD75851.1"/>
    <property type="molecule type" value="Genomic_DNA"/>
</dbReference>
<comment type="subcellular location">
    <subcellularLocation>
        <location evidence="1">Cell membrane</location>
        <topology evidence="1">Multi-pass membrane protein</topology>
    </subcellularLocation>
</comment>
<feature type="transmembrane region" description="Helical" evidence="8">
    <location>
        <begin position="193"/>
        <end position="214"/>
    </location>
</feature>
<evidence type="ECO:0000256" key="8">
    <source>
        <dbReference type="SAM" id="Phobius"/>
    </source>
</evidence>
<protein>
    <submittedName>
        <fullName evidence="9">AEC family transporter</fullName>
    </submittedName>
</protein>
<name>A0A3E3E2R4_9FIRM</name>
<keyword evidence="5 8" id="KW-0812">Transmembrane</keyword>
<feature type="transmembrane region" description="Helical" evidence="8">
    <location>
        <begin position="6"/>
        <end position="24"/>
    </location>
</feature>
<evidence type="ECO:0000313" key="10">
    <source>
        <dbReference type="Proteomes" id="UP000261212"/>
    </source>
</evidence>
<feature type="transmembrane region" description="Helical" evidence="8">
    <location>
        <begin position="66"/>
        <end position="86"/>
    </location>
</feature>
<evidence type="ECO:0000256" key="5">
    <source>
        <dbReference type="ARBA" id="ARBA00022692"/>
    </source>
</evidence>
<evidence type="ECO:0000256" key="4">
    <source>
        <dbReference type="ARBA" id="ARBA00022475"/>
    </source>
</evidence>
<feature type="transmembrane region" description="Helical" evidence="8">
    <location>
        <begin position="98"/>
        <end position="114"/>
    </location>
</feature>
<feature type="transmembrane region" description="Helical" evidence="8">
    <location>
        <begin position="36"/>
        <end position="54"/>
    </location>
</feature>
<dbReference type="Gene3D" id="1.20.1530.20">
    <property type="match status" value="1"/>
</dbReference>
<sequence length="306" mass="34254">MNISNIIMQMIELFLIMGAGYICYKVKYIDIRSAKRMNILLLNVTTPCLILGSVSSGEVPYKNSTIFTILLIAFLMYLILPFIAFILNKVLKVEKENFGLYLFMTVFSNIGFMGYPVVKTIFGDNAVFLCSLFNMVFGLFAYSLGIYLFNMDKGKNLKFDIKEIINPAMIASILALLIFLLNVKLPTIISNTFISIGSITSPLAMMLIGSSLATMPIKEIFKEYKLYPYTLIKQIIIPLLALIILKPILTDPLILGITIVVLAMPIGNISNIFANRFDGNYKLASKGIFITTICSFITIPILCYIL</sequence>
<dbReference type="GO" id="GO:0005886">
    <property type="term" value="C:plasma membrane"/>
    <property type="evidence" value="ECO:0007669"/>
    <property type="project" value="UniProtKB-SubCell"/>
</dbReference>
<evidence type="ECO:0000256" key="6">
    <source>
        <dbReference type="ARBA" id="ARBA00022989"/>
    </source>
</evidence>
<evidence type="ECO:0000256" key="2">
    <source>
        <dbReference type="ARBA" id="ARBA00010145"/>
    </source>
</evidence>
<evidence type="ECO:0000256" key="7">
    <source>
        <dbReference type="ARBA" id="ARBA00023136"/>
    </source>
</evidence>
<dbReference type="InterPro" id="IPR038770">
    <property type="entry name" value="Na+/solute_symporter_sf"/>
</dbReference>
<dbReference type="Proteomes" id="UP000261212">
    <property type="component" value="Unassembled WGS sequence"/>
</dbReference>
<comment type="caution">
    <text evidence="9">The sequence shown here is derived from an EMBL/GenBank/DDBJ whole genome shotgun (WGS) entry which is preliminary data.</text>
</comment>
<gene>
    <name evidence="9" type="ORF">DW687_00615</name>
</gene>
<feature type="transmembrane region" description="Helical" evidence="8">
    <location>
        <begin position="161"/>
        <end position="181"/>
    </location>
</feature>
<accession>A0A3E3E2R4</accession>
<reference evidence="9 10" key="1">
    <citation type="submission" date="2018-08" db="EMBL/GenBank/DDBJ databases">
        <title>A genome reference for cultivated species of the human gut microbiota.</title>
        <authorList>
            <person name="Zou Y."/>
            <person name="Xue W."/>
            <person name="Luo G."/>
        </authorList>
    </citation>
    <scope>NUCLEOTIDE SEQUENCE [LARGE SCALE GENOMIC DNA]</scope>
    <source>
        <strain evidence="9 10">AM25-6</strain>
    </source>
</reference>
<keyword evidence="3" id="KW-0813">Transport</keyword>
<feature type="transmembrane region" description="Helical" evidence="8">
    <location>
        <begin position="226"/>
        <end position="248"/>
    </location>
</feature>
<dbReference type="AlphaFoldDB" id="A0A3E3E2R4"/>
<organism evidence="9 10">
    <name type="scientific">Anaerofustis stercorihominis</name>
    <dbReference type="NCBI Taxonomy" id="214853"/>
    <lineage>
        <taxon>Bacteria</taxon>
        <taxon>Bacillati</taxon>
        <taxon>Bacillota</taxon>
        <taxon>Clostridia</taxon>
        <taxon>Eubacteriales</taxon>
        <taxon>Eubacteriaceae</taxon>
        <taxon>Anaerofustis</taxon>
    </lineage>
</organism>
<comment type="similarity">
    <text evidence="2">Belongs to the auxin efflux carrier (TC 2.A.69) family.</text>
</comment>
<feature type="transmembrane region" description="Helical" evidence="8">
    <location>
        <begin position="126"/>
        <end position="149"/>
    </location>
</feature>
<dbReference type="InterPro" id="IPR004776">
    <property type="entry name" value="Mem_transp_PIN-like"/>
</dbReference>
<keyword evidence="7 8" id="KW-0472">Membrane</keyword>
<keyword evidence="4" id="KW-1003">Cell membrane</keyword>
<evidence type="ECO:0000313" key="9">
    <source>
        <dbReference type="EMBL" id="RGD75851.1"/>
    </source>
</evidence>
<dbReference type="GO" id="GO:0055085">
    <property type="term" value="P:transmembrane transport"/>
    <property type="evidence" value="ECO:0007669"/>
    <property type="project" value="InterPro"/>
</dbReference>
<dbReference type="PANTHER" id="PTHR36838:SF1">
    <property type="entry name" value="SLR1864 PROTEIN"/>
    <property type="match status" value="1"/>
</dbReference>
<evidence type="ECO:0000256" key="1">
    <source>
        <dbReference type="ARBA" id="ARBA00004651"/>
    </source>
</evidence>
<feature type="transmembrane region" description="Helical" evidence="8">
    <location>
        <begin position="254"/>
        <end position="274"/>
    </location>
</feature>
<dbReference type="RefSeq" id="WP_039945420.1">
    <property type="nucleotide sequence ID" value="NZ_CABKNJ010000001.1"/>
</dbReference>
<dbReference type="Pfam" id="PF03547">
    <property type="entry name" value="Mem_trans"/>
    <property type="match status" value="1"/>
</dbReference>
<dbReference type="PANTHER" id="PTHR36838">
    <property type="entry name" value="AUXIN EFFLUX CARRIER FAMILY PROTEIN"/>
    <property type="match status" value="1"/>
</dbReference>
<evidence type="ECO:0000256" key="3">
    <source>
        <dbReference type="ARBA" id="ARBA00022448"/>
    </source>
</evidence>
<keyword evidence="6 8" id="KW-1133">Transmembrane helix</keyword>
<feature type="transmembrane region" description="Helical" evidence="8">
    <location>
        <begin position="286"/>
        <end position="305"/>
    </location>
</feature>